<name>A0A5K1V2J7_ENTHI</name>
<dbReference type="VEuPathDB" id="AmoebaDB:KM1_054590"/>
<dbReference type="SUPFAM" id="SSF48371">
    <property type="entry name" value="ARM repeat"/>
    <property type="match status" value="1"/>
</dbReference>
<sequence length="242" mass="28767">MDITITKAKRTKSWIERMKTKDKTVLGEILNLIIRGEKDIDKIVIKCNVLEWSYIHIELWKDNELELILSITSSLIVDDVFKEYLTQCSFIKCVNYLMKKTNEEIKQRVIMILNLCLVNDTFRKKCIESNIQKIIVHSFKRESTHFYYQNVSYFCKLYLLKKEYLSDNQINDIRRFYIHAICSKSTPIILDGLNCFYYFATTMFFTLSPTTEFLHRLSELVHHKNSSLSRLASNFASFYQIE</sequence>
<dbReference type="Proteomes" id="UP000078387">
    <property type="component" value="Unassembled WGS sequence"/>
</dbReference>
<evidence type="ECO:0000313" key="2">
    <source>
        <dbReference type="Proteomes" id="UP000078387"/>
    </source>
</evidence>
<comment type="caution">
    <text evidence="1">The sequence shown here is derived from an EMBL/GenBank/DDBJ whole genome shotgun (WGS) entry which is preliminary data.</text>
</comment>
<dbReference type="VEuPathDB" id="AmoebaDB:EHI_178130"/>
<accession>A0A5K1V2J7</accession>
<dbReference type="EMBL" id="BDEQ01000001">
    <property type="protein sequence ID" value="GAT96547.1"/>
    <property type="molecule type" value="Genomic_DNA"/>
</dbReference>
<dbReference type="VEuPathDB" id="AmoebaDB:EHI7A_023830"/>
<dbReference type="OMA" id="CWIERMK"/>
<proteinExistence type="predicted"/>
<evidence type="ECO:0000313" key="1">
    <source>
        <dbReference type="EMBL" id="GAT96547.1"/>
    </source>
</evidence>
<dbReference type="AlphaFoldDB" id="A0A5K1V2J7"/>
<dbReference type="VEuPathDB" id="AmoebaDB:EHI5A_044770"/>
<organism evidence="1 2">
    <name type="scientific">Entamoeba histolytica</name>
    <dbReference type="NCBI Taxonomy" id="5759"/>
    <lineage>
        <taxon>Eukaryota</taxon>
        <taxon>Amoebozoa</taxon>
        <taxon>Evosea</taxon>
        <taxon>Archamoebae</taxon>
        <taxon>Mastigamoebida</taxon>
        <taxon>Entamoebidae</taxon>
        <taxon>Entamoeba</taxon>
    </lineage>
</organism>
<protein>
    <submittedName>
        <fullName evidence="1">Uncharacterized protein</fullName>
    </submittedName>
</protein>
<dbReference type="VEuPathDB" id="AmoebaDB:EHI8A_020830"/>
<reference evidence="1 2" key="1">
    <citation type="submission" date="2016-05" db="EMBL/GenBank/DDBJ databases">
        <title>First whole genome sequencing of Entamoeba histolytica HM1:IMSS-clone-6.</title>
        <authorList>
            <person name="Mukherjee Avik.K."/>
            <person name="Izumyama S."/>
            <person name="Nakada-Tsukui K."/>
            <person name="Nozaki T."/>
        </authorList>
    </citation>
    <scope>NUCLEOTIDE SEQUENCE [LARGE SCALE GENOMIC DNA]</scope>
    <source>
        <strain evidence="1 2">HM1:IMSS clone 6</strain>
    </source>
</reference>
<dbReference type="InterPro" id="IPR016024">
    <property type="entry name" value="ARM-type_fold"/>
</dbReference>
<gene>
    <name evidence="1" type="ORF">CL6EHI_178130</name>
</gene>